<evidence type="ECO:0000256" key="7">
    <source>
        <dbReference type="ARBA" id="ARBA00029433"/>
    </source>
</evidence>
<feature type="domain" description="AAA+ ATPase" evidence="12">
    <location>
        <begin position="734"/>
        <end position="873"/>
    </location>
</feature>
<evidence type="ECO:0000256" key="5">
    <source>
        <dbReference type="ARBA" id="ARBA00022840"/>
    </source>
</evidence>
<dbReference type="Pfam" id="PF23315">
    <property type="entry name" value="PEX6_4th"/>
    <property type="match status" value="1"/>
</dbReference>
<dbReference type="GO" id="GO:0005778">
    <property type="term" value="C:peroxisomal membrane"/>
    <property type="evidence" value="ECO:0007669"/>
    <property type="project" value="TreeGrafter"/>
</dbReference>
<dbReference type="InterPro" id="IPR003593">
    <property type="entry name" value="AAA+_ATPase"/>
</dbReference>
<evidence type="ECO:0000259" key="12">
    <source>
        <dbReference type="SMART" id="SM00382"/>
    </source>
</evidence>
<organism evidence="13 14">
    <name type="scientific">Saccharomycodes ludwigii</name>
    <dbReference type="NCBI Taxonomy" id="36035"/>
    <lineage>
        <taxon>Eukaryota</taxon>
        <taxon>Fungi</taxon>
        <taxon>Dikarya</taxon>
        <taxon>Ascomycota</taxon>
        <taxon>Saccharomycotina</taxon>
        <taxon>Saccharomycetes</taxon>
        <taxon>Saccharomycodales</taxon>
        <taxon>Saccharomycodaceae</taxon>
        <taxon>Saccharomycodes</taxon>
    </lineage>
</organism>
<proteinExistence type="inferred from homology"/>
<dbReference type="InterPro" id="IPR050168">
    <property type="entry name" value="AAA_ATPase_domain"/>
</dbReference>
<dbReference type="PANTHER" id="PTHR23077:SF9">
    <property type="entry name" value="PEROXISOMAL ATPASE PEX6"/>
    <property type="match status" value="1"/>
</dbReference>
<dbReference type="GO" id="GO:0016887">
    <property type="term" value="F:ATP hydrolysis activity"/>
    <property type="evidence" value="ECO:0007669"/>
    <property type="project" value="InterPro"/>
</dbReference>
<evidence type="ECO:0000256" key="6">
    <source>
        <dbReference type="ARBA" id="ARBA00023136"/>
    </source>
</evidence>
<dbReference type="SUPFAM" id="SSF52540">
    <property type="entry name" value="P-loop containing nucleoside triphosphate hydrolases"/>
    <property type="match status" value="2"/>
</dbReference>
<comment type="similarity">
    <text evidence="1">Belongs to the AAA ATPase family.</text>
</comment>
<dbReference type="InterPro" id="IPR056995">
    <property type="entry name" value="PEX6_4th_dom"/>
</dbReference>
<dbReference type="InterPro" id="IPR027417">
    <property type="entry name" value="P-loop_NTPase"/>
</dbReference>
<dbReference type="InterPro" id="IPR003960">
    <property type="entry name" value="ATPase_AAA_CS"/>
</dbReference>
<evidence type="ECO:0000313" key="13">
    <source>
        <dbReference type="EMBL" id="SSD58751.1"/>
    </source>
</evidence>
<dbReference type="GO" id="GO:0005829">
    <property type="term" value="C:cytosol"/>
    <property type="evidence" value="ECO:0007669"/>
    <property type="project" value="TreeGrafter"/>
</dbReference>
<gene>
    <name evidence="13" type="ORF">SCODWIG_00512</name>
</gene>
<evidence type="ECO:0000256" key="11">
    <source>
        <dbReference type="ARBA" id="ARBA00048778"/>
    </source>
</evidence>
<comment type="catalytic activity">
    <reaction evidence="11">
        <text>ATP + H2O = ADP + phosphate + H(+)</text>
        <dbReference type="Rhea" id="RHEA:13065"/>
        <dbReference type="ChEBI" id="CHEBI:15377"/>
        <dbReference type="ChEBI" id="CHEBI:15378"/>
        <dbReference type="ChEBI" id="CHEBI:30616"/>
        <dbReference type="ChEBI" id="CHEBI:43474"/>
        <dbReference type="ChEBI" id="CHEBI:456216"/>
    </reaction>
    <physiologicalReaction direction="left-to-right" evidence="11">
        <dbReference type="Rhea" id="RHEA:13066"/>
    </physiologicalReaction>
</comment>
<dbReference type="VEuPathDB" id="FungiDB:SCODWIG_00512"/>
<accession>A0A376B271</accession>
<dbReference type="PANTHER" id="PTHR23077">
    <property type="entry name" value="AAA-FAMILY ATPASE"/>
    <property type="match status" value="1"/>
</dbReference>
<name>A0A376B271_9ASCO</name>
<evidence type="ECO:0000313" key="14">
    <source>
        <dbReference type="Proteomes" id="UP000262825"/>
    </source>
</evidence>
<keyword evidence="5" id="KW-0067">ATP-binding</keyword>
<evidence type="ECO:0000256" key="2">
    <source>
        <dbReference type="ARBA" id="ARBA00022593"/>
    </source>
</evidence>
<dbReference type="GO" id="GO:0012505">
    <property type="term" value="C:endomembrane system"/>
    <property type="evidence" value="ECO:0007669"/>
    <property type="project" value="UniProtKB-SubCell"/>
</dbReference>
<reference evidence="14" key="1">
    <citation type="submission" date="2018-06" db="EMBL/GenBank/DDBJ databases">
        <authorList>
            <person name="Guldener U."/>
        </authorList>
    </citation>
    <scope>NUCLEOTIDE SEQUENCE [LARGE SCALE GENOMIC DNA]</scope>
    <source>
        <strain evidence="14">UTAD17</strain>
    </source>
</reference>
<comment type="function">
    <text evidence="10">Component of the PEX1-PEX6 AAA ATPase complex, a protein dislocase complex that mediates the ATP-dependent extraction of the PEX5 receptor from peroxisomal membranes, an essential step for PEX5 recycling. Specifically recognizes PEX5 monoubiquitinated at 'Cys-6', and pulls it out of the peroxisome lumen through the PEX2-PEX10-PEX12 retrotranslocation channel. Extraction by the PEX1-PEX6 AAA ATPase complex is accompanied by unfolding of the TPR repeats and release of bound cargo from PEX5.</text>
</comment>
<dbReference type="Pfam" id="PF09336">
    <property type="entry name" value="Vps4_C"/>
    <property type="match status" value="1"/>
</dbReference>
<keyword evidence="3" id="KW-0547">Nucleotide-binding</keyword>
<sequence>MKKCTLSFVEDTYSFDDDNIQSPFCYVSQNIFQYLKDQETSTNISSPLCHLFFPNFISYDLSPKLYYYKLNAQLSDNHVEVISHNPGSMTLKVCYISSVNNAPVVLNQININVNSILFTELLKLENQQEQLEFIRQKGQLYDGKIIHENSFICNQWCKITKCYPYHQGIFNINNTKIVLLNGLHENVQLNQFVTSDKEYNIKPLPVKIQKQWLYTKDSEHHDTREDDSILAFADESVFLKLQISNGSLVELFFGHNSNIDNNYSKICKLIILPKPNELITELDSNTIFVPPHIFIHSIKTNNNSISVKPLKYLHNLRGNFTKASSIKLSRVASILNSQKLYQSLIQKELTDYFLEKSRLLSIGDYIPVLFDSRKCLFKYFPTKKLFSGGVEGGEEEEEEEKEEEEKCRDSLVWFQVIESSVSNNTIGDKFFLVDQYSEIVIENYVSYVSIPRSICNYIEYYKLPKAIKLSDDIFSEYSNLKKILGTKLNTKILIYSSTNSVGKYTTILTSCLDLGLNILDIDCLELGQGQPTNKIIGMIKAKIDPVLNYCHKGSSVLVFKHLECIIRDDAHDETAKKFNISFLKLLSDYSKMATIILTTNKLESMAPIRSSINFEIELGVPNEKQRMEIFKFYLKNLELDYSKIATQSAGLTPIDIKAIATRSFSMETDSTTLDLVLKNINKARDEFSESIGAPKIPNVTWEDVGGLDMVKGEIMDTIDMPLRYPELFGSGMKRRSGILFYGPPGTGKTLLAKAIATNFSLNFFSVKGPELLNMYIGESEANVRRVFQKARDAKPCVIFFDELDSVAPKRGNQGDSGGVMDRIVSQLLAELDGANGDGGGVFVVGATNRPDLLDEALLRPGRFDKLLYLGISDTNEKQCNIIKALTRKFAISEDTDLLEVAANCPFTYTGADFYALCSDAMLNAMTRVAKDIDLKLDKYNKEENDNVKKPVSLKFWFDNVANDYDIKVVVTMEDFIKAQKNLKPSVSAEELEHYLKIRANFEN</sequence>
<dbReference type="Pfam" id="PF00004">
    <property type="entry name" value="AAA"/>
    <property type="match status" value="1"/>
</dbReference>
<evidence type="ECO:0000256" key="8">
    <source>
        <dbReference type="ARBA" id="ARBA00034811"/>
    </source>
</evidence>
<dbReference type="FunFam" id="3.40.50.300:FF:000109">
    <property type="entry name" value="Peroxisomal biogenesis factor 6"/>
    <property type="match status" value="1"/>
</dbReference>
<dbReference type="EMBL" id="UFAJ01000044">
    <property type="protein sequence ID" value="SSD58751.1"/>
    <property type="molecule type" value="Genomic_DNA"/>
</dbReference>
<keyword evidence="2" id="KW-0962">Peroxisome biogenesis</keyword>
<dbReference type="AlphaFoldDB" id="A0A376B271"/>
<dbReference type="InterPro" id="IPR003959">
    <property type="entry name" value="ATPase_AAA_core"/>
</dbReference>
<evidence type="ECO:0000256" key="1">
    <source>
        <dbReference type="ARBA" id="ARBA00006914"/>
    </source>
</evidence>
<dbReference type="Gene3D" id="3.40.50.300">
    <property type="entry name" value="P-loop containing nucleotide triphosphate hydrolases"/>
    <property type="match status" value="2"/>
</dbReference>
<dbReference type="InterPro" id="IPR015415">
    <property type="entry name" value="Spast_Vps4_C"/>
</dbReference>
<evidence type="ECO:0000256" key="3">
    <source>
        <dbReference type="ARBA" id="ARBA00022741"/>
    </source>
</evidence>
<dbReference type="Gene3D" id="1.10.8.60">
    <property type="match status" value="1"/>
</dbReference>
<evidence type="ECO:0000256" key="9">
    <source>
        <dbReference type="ARBA" id="ARBA00034920"/>
    </source>
</evidence>
<dbReference type="SMART" id="SM00382">
    <property type="entry name" value="AAA"/>
    <property type="match status" value="1"/>
</dbReference>
<dbReference type="FunFam" id="1.10.8.60:FF:000039">
    <property type="entry name" value="peroxisome biogenesis factor 6"/>
    <property type="match status" value="1"/>
</dbReference>
<dbReference type="InterPro" id="IPR047533">
    <property type="entry name" value="RecA-like_PEX6_r2"/>
</dbReference>
<dbReference type="GO" id="GO:0005524">
    <property type="term" value="F:ATP binding"/>
    <property type="evidence" value="ECO:0007669"/>
    <property type="project" value="UniProtKB-KW"/>
</dbReference>
<protein>
    <recommendedName>
        <fullName evidence="8">Peroxisomal ATPase PEX6</fullName>
    </recommendedName>
    <alternativeName>
        <fullName evidence="9">Peroxin-6</fullName>
    </alternativeName>
</protein>
<dbReference type="GO" id="GO:0016558">
    <property type="term" value="P:protein import into peroxisome matrix"/>
    <property type="evidence" value="ECO:0007669"/>
    <property type="project" value="TreeGrafter"/>
</dbReference>
<dbReference type="Proteomes" id="UP000262825">
    <property type="component" value="Unassembled WGS sequence"/>
</dbReference>
<keyword evidence="14" id="KW-1185">Reference proteome</keyword>
<dbReference type="CDD" id="cd19527">
    <property type="entry name" value="RecA-like_PEX6_r2"/>
    <property type="match status" value="1"/>
</dbReference>
<evidence type="ECO:0000256" key="10">
    <source>
        <dbReference type="ARBA" id="ARBA00045342"/>
    </source>
</evidence>
<keyword evidence="6" id="KW-0472">Membrane</keyword>
<evidence type="ECO:0000256" key="4">
    <source>
        <dbReference type="ARBA" id="ARBA00022801"/>
    </source>
</evidence>
<comment type="subcellular location">
    <subcellularLocation>
        <location evidence="7">Endomembrane system</location>
        <topology evidence="7">Peripheral membrane protein</topology>
        <orientation evidence="7">Cytoplasmic side</orientation>
    </subcellularLocation>
</comment>
<dbReference type="OrthoDB" id="3973347at2759"/>
<dbReference type="PROSITE" id="PS00674">
    <property type="entry name" value="AAA"/>
    <property type="match status" value="1"/>
</dbReference>
<keyword evidence="4" id="KW-0378">Hydrolase</keyword>